<dbReference type="Proteomes" id="UP000295707">
    <property type="component" value="Unassembled WGS sequence"/>
</dbReference>
<reference evidence="13 14" key="1">
    <citation type="submission" date="2019-03" db="EMBL/GenBank/DDBJ databases">
        <title>Genomic Encyclopedia of Type Strains, Phase IV (KMG-IV): sequencing the most valuable type-strain genomes for metagenomic binning, comparative biology and taxonomic classification.</title>
        <authorList>
            <person name="Goeker M."/>
        </authorList>
    </citation>
    <scope>NUCLEOTIDE SEQUENCE [LARGE SCALE GENOMIC DNA]</scope>
    <source>
        <strain evidence="13 14">DSM 19610</strain>
    </source>
</reference>
<evidence type="ECO:0000256" key="5">
    <source>
        <dbReference type="ARBA" id="ARBA00022840"/>
    </source>
</evidence>
<dbReference type="GO" id="GO:0005829">
    <property type="term" value="C:cytosol"/>
    <property type="evidence" value="ECO:0007669"/>
    <property type="project" value="TreeGrafter"/>
</dbReference>
<comment type="subunit">
    <text evidence="7">Component of the RNA degradosome, which is a multiprotein complex involved in RNA processing and mRNA degradation.</text>
</comment>
<dbReference type="GO" id="GO:0003723">
    <property type="term" value="F:RNA binding"/>
    <property type="evidence" value="ECO:0007669"/>
    <property type="project" value="UniProtKB-UniRule"/>
</dbReference>
<evidence type="ECO:0000259" key="10">
    <source>
        <dbReference type="PROSITE" id="PS51192"/>
    </source>
</evidence>
<dbReference type="SMART" id="SM00487">
    <property type="entry name" value="DEXDc"/>
    <property type="match status" value="1"/>
</dbReference>
<dbReference type="InterPro" id="IPR000629">
    <property type="entry name" value="RNA-helicase_DEAD-box_CS"/>
</dbReference>
<dbReference type="GO" id="GO:0005524">
    <property type="term" value="F:ATP binding"/>
    <property type="evidence" value="ECO:0007669"/>
    <property type="project" value="UniProtKB-UniRule"/>
</dbReference>
<comment type="similarity">
    <text evidence="7">Belongs to the DEAD box helicase family. RhlB subfamily.</text>
</comment>
<dbReference type="SMART" id="SM00490">
    <property type="entry name" value="HELICc"/>
    <property type="match status" value="1"/>
</dbReference>
<comment type="caution">
    <text evidence="13">The sequence shown here is derived from an EMBL/GenBank/DDBJ whole genome shotgun (WGS) entry which is preliminary data.</text>
</comment>
<feature type="domain" description="DEAD-box RNA helicase Q" evidence="12">
    <location>
        <begin position="9"/>
        <end position="37"/>
    </location>
</feature>
<dbReference type="PROSITE" id="PS51192">
    <property type="entry name" value="HELICASE_ATP_BIND_1"/>
    <property type="match status" value="1"/>
</dbReference>
<dbReference type="Pfam" id="PF00271">
    <property type="entry name" value="Helicase_C"/>
    <property type="match status" value="1"/>
</dbReference>
<dbReference type="PROSITE" id="PS51195">
    <property type="entry name" value="Q_MOTIF"/>
    <property type="match status" value="1"/>
</dbReference>
<dbReference type="InterPro" id="IPR014014">
    <property type="entry name" value="RNA_helicase_DEAD_Q_motif"/>
</dbReference>
<feature type="domain" description="Helicase C-terminal" evidence="11">
    <location>
        <begin position="230"/>
        <end position="400"/>
    </location>
</feature>
<keyword evidence="4 7" id="KW-0347">Helicase</keyword>
<evidence type="ECO:0000259" key="11">
    <source>
        <dbReference type="PROSITE" id="PS51194"/>
    </source>
</evidence>
<comment type="catalytic activity">
    <reaction evidence="7">
        <text>ATP + H2O = ADP + phosphate + H(+)</text>
        <dbReference type="Rhea" id="RHEA:13065"/>
        <dbReference type="ChEBI" id="CHEBI:15377"/>
        <dbReference type="ChEBI" id="CHEBI:15378"/>
        <dbReference type="ChEBI" id="CHEBI:30616"/>
        <dbReference type="ChEBI" id="CHEBI:43474"/>
        <dbReference type="ChEBI" id="CHEBI:456216"/>
        <dbReference type="EC" id="3.6.4.13"/>
    </reaction>
</comment>
<dbReference type="Gene3D" id="3.40.50.300">
    <property type="entry name" value="P-loop containing nucleotide triphosphate hydrolases"/>
    <property type="match status" value="2"/>
</dbReference>
<keyword evidence="2 7" id="KW-0547">Nucleotide-binding</keyword>
<dbReference type="GO" id="GO:0006401">
    <property type="term" value="P:RNA catabolic process"/>
    <property type="evidence" value="ECO:0007669"/>
    <property type="project" value="UniProtKB-UniRule"/>
</dbReference>
<dbReference type="HAMAP" id="MF_00661">
    <property type="entry name" value="DEAD_helicase_RhlB"/>
    <property type="match status" value="1"/>
</dbReference>
<dbReference type="PROSITE" id="PS00039">
    <property type="entry name" value="DEAD_ATP_HELICASE"/>
    <property type="match status" value="1"/>
</dbReference>
<dbReference type="PANTHER" id="PTHR47959">
    <property type="entry name" value="ATP-DEPENDENT RNA HELICASE RHLE-RELATED"/>
    <property type="match status" value="1"/>
</dbReference>
<keyword evidence="14" id="KW-1185">Reference proteome</keyword>
<evidence type="ECO:0000313" key="14">
    <source>
        <dbReference type="Proteomes" id="UP000295707"/>
    </source>
</evidence>
<feature type="region of interest" description="Disordered" evidence="9">
    <location>
        <begin position="385"/>
        <end position="430"/>
    </location>
</feature>
<proteinExistence type="inferred from homology"/>
<dbReference type="CDD" id="cd00268">
    <property type="entry name" value="DEADc"/>
    <property type="match status" value="1"/>
</dbReference>
<evidence type="ECO:0000256" key="1">
    <source>
        <dbReference type="ARBA" id="ARBA00022490"/>
    </source>
</evidence>
<dbReference type="InterPro" id="IPR011545">
    <property type="entry name" value="DEAD/DEAH_box_helicase_dom"/>
</dbReference>
<keyword evidence="3 7" id="KW-0378">Hydrolase</keyword>
<dbReference type="InterPro" id="IPR001650">
    <property type="entry name" value="Helicase_C-like"/>
</dbReference>
<organism evidence="13 14">
    <name type="scientific">Thiogranum longum</name>
    <dbReference type="NCBI Taxonomy" id="1537524"/>
    <lineage>
        <taxon>Bacteria</taxon>
        <taxon>Pseudomonadati</taxon>
        <taxon>Pseudomonadota</taxon>
        <taxon>Gammaproteobacteria</taxon>
        <taxon>Chromatiales</taxon>
        <taxon>Ectothiorhodospiraceae</taxon>
        <taxon>Thiogranum</taxon>
    </lineage>
</organism>
<evidence type="ECO:0000256" key="9">
    <source>
        <dbReference type="SAM" id="MobiDB-lite"/>
    </source>
</evidence>
<feature type="domain" description="Helicase ATP-binding" evidence="10">
    <location>
        <begin position="40"/>
        <end position="219"/>
    </location>
</feature>
<evidence type="ECO:0000256" key="3">
    <source>
        <dbReference type="ARBA" id="ARBA00022801"/>
    </source>
</evidence>
<dbReference type="PROSITE" id="PS51194">
    <property type="entry name" value="HELICASE_CTER"/>
    <property type="match status" value="1"/>
</dbReference>
<dbReference type="GO" id="GO:0016887">
    <property type="term" value="F:ATP hydrolysis activity"/>
    <property type="evidence" value="ECO:0007669"/>
    <property type="project" value="RHEA"/>
</dbReference>
<dbReference type="OrthoDB" id="9805696at2"/>
<dbReference type="CDD" id="cd18787">
    <property type="entry name" value="SF2_C_DEAD"/>
    <property type="match status" value="1"/>
</dbReference>
<gene>
    <name evidence="7" type="primary">rhlB</name>
    <name evidence="13" type="ORF">DFR30_0434</name>
</gene>
<evidence type="ECO:0000256" key="7">
    <source>
        <dbReference type="HAMAP-Rule" id="MF_00661"/>
    </source>
</evidence>
<dbReference type="Pfam" id="PF00270">
    <property type="entry name" value="DEAD"/>
    <property type="match status" value="1"/>
</dbReference>
<keyword evidence="1 7" id="KW-0963">Cytoplasm</keyword>
<sequence>MTDTHLSEILYSSFDLPDKLAQGIEDAGFLACTPIQEKTLPLTLKGEDVAGQAQTGTGKTAAFLIATFNHLLTHPPAEGRKPTQARALILAPTRELAIQIHRDAMILGQHTGLRLGIAYGGTDYEKQRSYISEGVDVLIGTPGRIIDYFKQHVFDLKQAQVVVLDEADRMFDLGFIKDVRYLLRQCPPPDQRLGLLFSATLSHRVNELAYEHMNSPQLVKVETEQVTADKVRQVLYHTANDEKIPLLLGLMGRIDAQRSIVFVNTKRDAEKVWSFLEGNDFKAAILSGDVPQNKRQTLLKKFQDGELAVLVATDVAARGLHIPDVSHVFNYDLPQEAEDYVHRIGRTARLGAEGDAITFACERFVYSLPDIERYIGHSIPVERVTDDMLAKPKPPVRRPQRKAPPGRGRSGGDGRGSSSRSRGGGRRSAS</sequence>
<evidence type="ECO:0000256" key="8">
    <source>
        <dbReference type="PROSITE-ProRule" id="PRU00552"/>
    </source>
</evidence>
<dbReference type="InterPro" id="IPR023554">
    <property type="entry name" value="RNA_helicase_ATP-dep_RhlB"/>
</dbReference>
<name>A0A4R1H9Q5_9GAMM</name>
<dbReference type="EMBL" id="SMFX01000001">
    <property type="protein sequence ID" value="TCK17213.1"/>
    <property type="molecule type" value="Genomic_DNA"/>
</dbReference>
<comment type="subcellular location">
    <subcellularLocation>
        <location evidence="7">Cytoplasm</location>
    </subcellularLocation>
</comment>
<dbReference type="RefSeq" id="WP_132971100.1">
    <property type="nucleotide sequence ID" value="NZ_SMFX01000001.1"/>
</dbReference>
<dbReference type="PANTHER" id="PTHR47959:SF10">
    <property type="entry name" value="ATP-DEPENDENT RNA HELICASE RHLB"/>
    <property type="match status" value="1"/>
</dbReference>
<feature type="short sequence motif" description="Q motif" evidence="8">
    <location>
        <begin position="9"/>
        <end position="37"/>
    </location>
</feature>
<dbReference type="GO" id="GO:0003724">
    <property type="term" value="F:RNA helicase activity"/>
    <property type="evidence" value="ECO:0007669"/>
    <property type="project" value="UniProtKB-UniRule"/>
</dbReference>
<evidence type="ECO:0000313" key="13">
    <source>
        <dbReference type="EMBL" id="TCK17213.1"/>
    </source>
</evidence>
<dbReference type="SUPFAM" id="SSF52540">
    <property type="entry name" value="P-loop containing nucleoside triphosphate hydrolases"/>
    <property type="match status" value="1"/>
</dbReference>
<dbReference type="InterPro" id="IPR050079">
    <property type="entry name" value="DEAD_box_RNA_helicase"/>
</dbReference>
<keyword evidence="5 7" id="KW-0067">ATP-binding</keyword>
<dbReference type="EC" id="3.6.4.13" evidence="7"/>
<evidence type="ECO:0000256" key="4">
    <source>
        <dbReference type="ARBA" id="ARBA00022806"/>
    </source>
</evidence>
<dbReference type="InterPro" id="IPR027417">
    <property type="entry name" value="P-loop_NTPase"/>
</dbReference>
<keyword evidence="6 7" id="KW-0694">RNA-binding</keyword>
<dbReference type="InterPro" id="IPR014001">
    <property type="entry name" value="Helicase_ATP-bd"/>
</dbReference>
<evidence type="ECO:0000256" key="6">
    <source>
        <dbReference type="ARBA" id="ARBA00022884"/>
    </source>
</evidence>
<dbReference type="AlphaFoldDB" id="A0A4R1H9Q5"/>
<dbReference type="InterPro" id="IPR044742">
    <property type="entry name" value="DEAD/DEAH_RhlB"/>
</dbReference>
<accession>A0A4R1H9Q5</accession>
<evidence type="ECO:0000259" key="12">
    <source>
        <dbReference type="PROSITE" id="PS51195"/>
    </source>
</evidence>
<evidence type="ECO:0000256" key="2">
    <source>
        <dbReference type="ARBA" id="ARBA00022741"/>
    </source>
</evidence>
<protein>
    <recommendedName>
        <fullName evidence="7">ATP-dependent RNA helicase RhlB</fullName>
        <ecNumber evidence="7">3.6.4.13</ecNumber>
    </recommendedName>
</protein>
<comment type="function">
    <text evidence="7">DEAD-box RNA helicase involved in RNA degradation. Has RNA-dependent ATPase activity and unwinds double-stranded RNA.</text>
</comment>